<dbReference type="PANTHER" id="PTHR19353:SF15">
    <property type="entry name" value="CYTOCHROME B5 HEME-BINDING DOMAIN-CONTAINING PROTEIN"/>
    <property type="match status" value="1"/>
</dbReference>
<reference evidence="3" key="1">
    <citation type="submission" date="2023-06" db="EMBL/GenBank/DDBJ databases">
        <title>Survivors Of The Sea: Transcriptome response of Skeletonema marinoi to long-term dormancy.</title>
        <authorList>
            <person name="Pinder M.I.M."/>
            <person name="Kourtchenko O."/>
            <person name="Robertson E.K."/>
            <person name="Larsson T."/>
            <person name="Maumus F."/>
            <person name="Osuna-Cruz C.M."/>
            <person name="Vancaester E."/>
            <person name="Stenow R."/>
            <person name="Vandepoele K."/>
            <person name="Ploug H."/>
            <person name="Bruchert V."/>
            <person name="Godhe A."/>
            <person name="Topel M."/>
        </authorList>
    </citation>
    <scope>NUCLEOTIDE SEQUENCE</scope>
    <source>
        <strain evidence="3">R05AC</strain>
    </source>
</reference>
<feature type="domain" description="Fatty acid desaturase" evidence="2">
    <location>
        <begin position="97"/>
        <end position="361"/>
    </location>
</feature>
<feature type="transmembrane region" description="Helical" evidence="1">
    <location>
        <begin position="98"/>
        <end position="116"/>
    </location>
</feature>
<keyword evidence="1" id="KW-0472">Membrane</keyword>
<dbReference type="GO" id="GO:0016020">
    <property type="term" value="C:membrane"/>
    <property type="evidence" value="ECO:0007669"/>
    <property type="project" value="TreeGrafter"/>
</dbReference>
<comment type="caution">
    <text evidence="3">The sequence shown here is derived from an EMBL/GenBank/DDBJ whole genome shotgun (WGS) entry which is preliminary data.</text>
</comment>
<evidence type="ECO:0000259" key="2">
    <source>
        <dbReference type="Pfam" id="PF00487"/>
    </source>
</evidence>
<feature type="transmembrane region" description="Helical" evidence="1">
    <location>
        <begin position="73"/>
        <end position="92"/>
    </location>
</feature>
<organism evidence="3 4">
    <name type="scientific">Skeletonema marinoi</name>
    <dbReference type="NCBI Taxonomy" id="267567"/>
    <lineage>
        <taxon>Eukaryota</taxon>
        <taxon>Sar</taxon>
        <taxon>Stramenopiles</taxon>
        <taxon>Ochrophyta</taxon>
        <taxon>Bacillariophyta</taxon>
        <taxon>Coscinodiscophyceae</taxon>
        <taxon>Thalassiosirophycidae</taxon>
        <taxon>Thalassiosirales</taxon>
        <taxon>Skeletonemataceae</taxon>
        <taxon>Skeletonema</taxon>
        <taxon>Skeletonema marinoi-dohrnii complex</taxon>
    </lineage>
</organism>
<dbReference type="EMBL" id="JATAAI010000002">
    <property type="protein sequence ID" value="KAK1747580.1"/>
    <property type="molecule type" value="Genomic_DNA"/>
</dbReference>
<dbReference type="GO" id="GO:0016717">
    <property type="term" value="F:oxidoreductase activity, acting on paired donors, with oxidation of a pair of donors resulting in the reduction of molecular oxygen to two molecules of water"/>
    <property type="evidence" value="ECO:0007669"/>
    <property type="project" value="TreeGrafter"/>
</dbReference>
<keyword evidence="4" id="KW-1185">Reference proteome</keyword>
<keyword evidence="1" id="KW-1133">Transmembrane helix</keyword>
<evidence type="ECO:0000313" key="4">
    <source>
        <dbReference type="Proteomes" id="UP001224775"/>
    </source>
</evidence>
<feature type="transmembrane region" description="Helical" evidence="1">
    <location>
        <begin position="192"/>
        <end position="211"/>
    </location>
</feature>
<evidence type="ECO:0000256" key="1">
    <source>
        <dbReference type="SAM" id="Phobius"/>
    </source>
</evidence>
<name>A0AAD8YLK7_9STRA</name>
<dbReference type="Pfam" id="PF00487">
    <property type="entry name" value="FA_desaturase"/>
    <property type="match status" value="1"/>
</dbReference>
<protein>
    <submittedName>
        <fullName evidence="3">Fatty acid desaturase</fullName>
        <ecNumber evidence="3">1.14.19.-</ecNumber>
    </submittedName>
</protein>
<dbReference type="GO" id="GO:0006629">
    <property type="term" value="P:lipid metabolic process"/>
    <property type="evidence" value="ECO:0007669"/>
    <property type="project" value="InterPro"/>
</dbReference>
<keyword evidence="1" id="KW-0812">Transmembrane</keyword>
<accession>A0AAD8YLK7</accession>
<dbReference type="CDD" id="cd03506">
    <property type="entry name" value="Delta6-FADS-like"/>
    <property type="match status" value="1"/>
</dbReference>
<dbReference type="AlphaFoldDB" id="A0AAD8YLK7"/>
<keyword evidence="3" id="KW-0560">Oxidoreductase</keyword>
<evidence type="ECO:0000313" key="3">
    <source>
        <dbReference type="EMBL" id="KAK1747580.1"/>
    </source>
</evidence>
<gene>
    <name evidence="3" type="ORF">QTG54_001543</name>
</gene>
<dbReference type="InterPro" id="IPR012171">
    <property type="entry name" value="Fatty_acid_desaturase"/>
</dbReference>
<dbReference type="EC" id="1.14.19.-" evidence="3"/>
<dbReference type="Proteomes" id="UP001224775">
    <property type="component" value="Unassembled WGS sequence"/>
</dbReference>
<proteinExistence type="predicted"/>
<dbReference type="InterPro" id="IPR005804">
    <property type="entry name" value="FA_desaturase_dom"/>
</dbReference>
<dbReference type="PANTHER" id="PTHR19353">
    <property type="entry name" value="FATTY ACID DESATURASE 2"/>
    <property type="match status" value="1"/>
</dbReference>
<sequence length="383" mass="43724">MQILSKYEVPKAKESTFGCQLMDERDDGLVYEWDGIESDEFVSDLKALTSEYFGTIAKEKSLSNITEATKATLARWALVMTLMISFFGTLPLYIHGNWIFIVLTPVLAWLTIANYWHDATHFALSSDWKVNAFMPYLLPLLSSPSVWYHQHTIGHHAYTNIGHKDPDLAHAPQLMREHKSIRWRSTHSNQAHFLRILLVWSIASGIGLNILSDMRSVVKLTYNNAVPCMQRSRSNLAAHLFGRLFYISVAYVWPFFVFPLWKALIWSFVPNAIFSMCFMLNSQINHMVGPCIDASSKNFYKHQIVTAQNFGNDSRLCYYFSGGLNYQIEHHLFPTINHCHLPALAPGVKRICQKHGVPYNVVSGYKEALVAHLAHTVEMAVRP</sequence>